<feature type="transmembrane region" description="Helical" evidence="6">
    <location>
        <begin position="125"/>
        <end position="145"/>
    </location>
</feature>
<feature type="transmembrane region" description="Helical" evidence="6">
    <location>
        <begin position="415"/>
        <end position="436"/>
    </location>
</feature>
<feature type="transmembrane region" description="Helical" evidence="6">
    <location>
        <begin position="793"/>
        <end position="815"/>
    </location>
</feature>
<comment type="similarity">
    <text evidence="5">Belongs to the SAT4 family.</text>
</comment>
<dbReference type="Proteomes" id="UP000693738">
    <property type="component" value="Unassembled WGS sequence"/>
</dbReference>
<dbReference type="EMBL" id="CAJSTJ010000129">
    <property type="protein sequence ID" value="CAG7559456.1"/>
    <property type="molecule type" value="Genomic_DNA"/>
</dbReference>
<comment type="caution">
    <text evidence="8">The sequence shown here is derived from an EMBL/GenBank/DDBJ whole genome shotgun (WGS) entry which is preliminary data.</text>
</comment>
<keyword evidence="2 6" id="KW-0812">Transmembrane</keyword>
<dbReference type="PANTHER" id="PTHR33048">
    <property type="entry name" value="PTH11-LIKE INTEGRAL MEMBRANE PROTEIN (AFU_ORTHOLOGUE AFUA_5G11245)"/>
    <property type="match status" value="1"/>
</dbReference>
<feature type="transmembrane region" description="Helical" evidence="6">
    <location>
        <begin position="377"/>
        <end position="403"/>
    </location>
</feature>
<feature type="transmembrane region" description="Helical" evidence="6">
    <location>
        <begin position="97"/>
        <end position="118"/>
    </location>
</feature>
<name>A0A8J2IQD8_FUSEQ</name>
<dbReference type="Pfam" id="PF20684">
    <property type="entry name" value="Fung_rhodopsin"/>
    <property type="match status" value="1"/>
</dbReference>
<evidence type="ECO:0000313" key="8">
    <source>
        <dbReference type="EMBL" id="CAG7559456.1"/>
    </source>
</evidence>
<feature type="transmembrane region" description="Helical" evidence="6">
    <location>
        <begin position="244"/>
        <end position="263"/>
    </location>
</feature>
<feature type="transmembrane region" description="Helical" evidence="6">
    <location>
        <begin position="205"/>
        <end position="224"/>
    </location>
</feature>
<organism evidence="8 9">
    <name type="scientific">Fusarium equiseti</name>
    <name type="common">Fusarium scirpi</name>
    <dbReference type="NCBI Taxonomy" id="61235"/>
    <lineage>
        <taxon>Eukaryota</taxon>
        <taxon>Fungi</taxon>
        <taxon>Dikarya</taxon>
        <taxon>Ascomycota</taxon>
        <taxon>Pezizomycotina</taxon>
        <taxon>Sordariomycetes</taxon>
        <taxon>Hypocreomycetidae</taxon>
        <taxon>Hypocreales</taxon>
        <taxon>Nectriaceae</taxon>
        <taxon>Fusarium</taxon>
        <taxon>Fusarium incarnatum-equiseti species complex</taxon>
    </lineage>
</organism>
<evidence type="ECO:0000313" key="9">
    <source>
        <dbReference type="Proteomes" id="UP000693738"/>
    </source>
</evidence>
<dbReference type="GO" id="GO:0016020">
    <property type="term" value="C:membrane"/>
    <property type="evidence" value="ECO:0007669"/>
    <property type="project" value="UniProtKB-SubCell"/>
</dbReference>
<proteinExistence type="inferred from homology"/>
<feature type="transmembrane region" description="Helical" evidence="6">
    <location>
        <begin position="46"/>
        <end position="67"/>
    </location>
</feature>
<gene>
    <name evidence="8" type="ORF">FEQUK3_LOCUS5217</name>
</gene>
<feature type="domain" description="Rhodopsin" evidence="7">
    <location>
        <begin position="26"/>
        <end position="269"/>
    </location>
</feature>
<evidence type="ECO:0000256" key="1">
    <source>
        <dbReference type="ARBA" id="ARBA00004141"/>
    </source>
</evidence>
<dbReference type="AlphaFoldDB" id="A0A8J2IQD8"/>
<dbReference type="PANTHER" id="PTHR33048:SF93">
    <property type="entry name" value="INTEGRAL MEMBRANE PROTEIN"/>
    <property type="match status" value="1"/>
</dbReference>
<evidence type="ECO:0000256" key="2">
    <source>
        <dbReference type="ARBA" id="ARBA00022692"/>
    </source>
</evidence>
<feature type="transmembrane region" description="Helical" evidence="6">
    <location>
        <begin position="481"/>
        <end position="502"/>
    </location>
</feature>
<accession>A0A8J2IQD8</accession>
<evidence type="ECO:0000256" key="6">
    <source>
        <dbReference type="SAM" id="Phobius"/>
    </source>
</evidence>
<evidence type="ECO:0000259" key="7">
    <source>
        <dbReference type="Pfam" id="PF20684"/>
    </source>
</evidence>
<reference evidence="8" key="1">
    <citation type="submission" date="2021-05" db="EMBL/GenBank/DDBJ databases">
        <authorList>
            <person name="Khan N."/>
        </authorList>
    </citation>
    <scope>NUCLEOTIDE SEQUENCE</scope>
</reference>
<keyword evidence="4 6" id="KW-0472">Membrane</keyword>
<feature type="transmembrane region" description="Helical" evidence="6">
    <location>
        <begin position="6"/>
        <end position="26"/>
    </location>
</feature>
<evidence type="ECO:0000256" key="3">
    <source>
        <dbReference type="ARBA" id="ARBA00022989"/>
    </source>
</evidence>
<protein>
    <recommendedName>
        <fullName evidence="7">Rhodopsin domain-containing protein</fullName>
    </recommendedName>
</protein>
<evidence type="ECO:0000256" key="4">
    <source>
        <dbReference type="ARBA" id="ARBA00023136"/>
    </source>
</evidence>
<dbReference type="InterPro" id="IPR052337">
    <property type="entry name" value="SAT4-like"/>
</dbReference>
<dbReference type="InterPro" id="IPR049326">
    <property type="entry name" value="Rhodopsin_dom_fungi"/>
</dbReference>
<feature type="transmembrane region" description="Helical" evidence="6">
    <location>
        <begin position="175"/>
        <end position="193"/>
    </location>
</feature>
<keyword evidence="3 6" id="KW-1133">Transmembrane helix</keyword>
<evidence type="ECO:0000256" key="5">
    <source>
        <dbReference type="ARBA" id="ARBA00038359"/>
    </source>
</evidence>
<sequence length="882" mass="97703">MIGGKAPMALAIMWSLVAITWVFVILRLYTRIFIIQSVGPDDHMYWLSGVLILLYTIFVHIASLHGFGRPMPGIDATPFEFDEAALAIKTEMIGQTFAVIGMAVAKLSVGFFLLRIVVDKWQRMLIWFTMASLSAVSALCAILFWTQCTPVQKIFDPIRTEGVCNFSITPFATTLGVWCVLADFFFAIFPWVFIWKLNMKQKEKITIAGSMSFGFVAGACGIVRTYEVANGFTANYTLDTVPLIIWSAAEMAVTLICIGIPILRPLWRRVVHSSNLSSERYYRKQEEHSNEQAYNMDISIASKYHVRYNDGGIPIDLNRLLSSTSYLAIMAGQYHAVEPNGQHNIELQFQNSASRAPSPPPRQYQGLLARRRPKARVWLGLCGKWLITIMFIIVVYIVLIGYALYDVMTSLHKKYFNALITGFLIALGMSTMSQLTHAVGDMRWWILSKRPRSRQKVKAILHVNSMSQVIVLAFKSKRWRIHLGVIAWVALFLATQVGYASLGLCYSVEKTEDTALLVPGNVSIADLSTVSTISVVNGSASTYGQEYAVNSYGIISQGLNQGALVDIPFPKTLFFGDDKHFFCDEYCSYVFRETNTATQNSPIAAPISAYTDRKVDIKTQCKAYKIREGGNGTRENIVIEDGRKTRNVTLPSKEGPNFKVFMTSGSQDCGSDCSHVSVFEPSLTDPWFYNCTVKMGTVENAKRSEHQVGDRLAHLVTAAIALGGLEHANNTRTNSYPSESVFGVPLNGSTGVVEYLISRFSTGALAATIEANTDVVLPGQAPTVGQKLSISHWGVMTLIFFITAILQLVVAIVAAKVSGRVVVPPSDTLSEAKVLRAMVEQDLLDEEPKDPAAAEKGKSLWIYRSTHVGDGVYDLYMEEVKT</sequence>
<comment type="subcellular location">
    <subcellularLocation>
        <location evidence="1">Membrane</location>
        <topology evidence="1">Multi-pass membrane protein</topology>
    </subcellularLocation>
</comment>